<comment type="similarity">
    <text evidence="1 2">Belongs to the polypeptide deformylase family.</text>
</comment>
<comment type="caution">
    <text evidence="3">The sequence shown here is derived from an EMBL/GenBank/DDBJ whole genome shotgun (WGS) entry which is preliminary data.</text>
</comment>
<dbReference type="CDD" id="cd00487">
    <property type="entry name" value="Pep_deformylase"/>
    <property type="match status" value="1"/>
</dbReference>
<evidence type="ECO:0000256" key="2">
    <source>
        <dbReference type="HAMAP-Rule" id="MF_00163"/>
    </source>
</evidence>
<dbReference type="InterPro" id="IPR036821">
    <property type="entry name" value="Peptide_deformylase_sf"/>
</dbReference>
<reference evidence="3 4" key="1">
    <citation type="submission" date="2020-01" db="EMBL/GenBank/DDBJ databases">
        <title>Draft genome assembly of Ensifer adhaerens T173.</title>
        <authorList>
            <person name="Craig J.E."/>
            <person name="Stinchcombe J.R."/>
        </authorList>
    </citation>
    <scope>NUCLEOTIDE SEQUENCE [LARGE SCALE GENOMIC DNA]</scope>
    <source>
        <strain evidence="3 4">T173</strain>
    </source>
</reference>
<dbReference type="Proteomes" id="UP000744980">
    <property type="component" value="Unassembled WGS sequence"/>
</dbReference>
<dbReference type="NCBIfam" id="TIGR00079">
    <property type="entry name" value="pept_deformyl"/>
    <property type="match status" value="1"/>
</dbReference>
<gene>
    <name evidence="3" type="ORF">GFB56_01330</name>
</gene>
<dbReference type="PANTHER" id="PTHR10458:SF22">
    <property type="entry name" value="PEPTIDE DEFORMYLASE"/>
    <property type="match status" value="1"/>
</dbReference>
<evidence type="ECO:0000313" key="4">
    <source>
        <dbReference type="Proteomes" id="UP000744980"/>
    </source>
</evidence>
<evidence type="ECO:0000313" key="3">
    <source>
        <dbReference type="EMBL" id="MBM3089462.1"/>
    </source>
</evidence>
<evidence type="ECO:0000256" key="1">
    <source>
        <dbReference type="ARBA" id="ARBA00010759"/>
    </source>
</evidence>
<dbReference type="AlphaFoldDB" id="A0AAW4FBF3"/>
<keyword evidence="3" id="KW-0378">Hydrolase</keyword>
<dbReference type="HAMAP" id="MF_00163">
    <property type="entry name" value="Pep_deformylase"/>
    <property type="match status" value="1"/>
</dbReference>
<dbReference type="NCBIfam" id="NF001159">
    <property type="entry name" value="PRK00150.1-3"/>
    <property type="match status" value="1"/>
</dbReference>
<name>A0AAW4FBF3_9HYPH</name>
<protein>
    <recommendedName>
        <fullName evidence="2">Peptide deformylase-like</fullName>
    </recommendedName>
    <alternativeName>
        <fullName evidence="2">Polypeptide deformylase-like</fullName>
    </alternativeName>
</protein>
<dbReference type="InterPro" id="IPR023635">
    <property type="entry name" value="Peptide_deformylase"/>
</dbReference>
<comment type="caution">
    <text evidence="2">Lacks conserved residue(s) required for the propagation of feature annotation.</text>
</comment>
<dbReference type="PRINTS" id="PR01576">
    <property type="entry name" value="PDEFORMYLASE"/>
</dbReference>
<feature type="active site" evidence="2">
    <location>
        <position position="134"/>
    </location>
</feature>
<dbReference type="PIRSF" id="PIRSF004749">
    <property type="entry name" value="Pep_def"/>
    <property type="match status" value="1"/>
</dbReference>
<dbReference type="Pfam" id="PF01327">
    <property type="entry name" value="Pep_deformylase"/>
    <property type="match status" value="1"/>
</dbReference>
<dbReference type="GO" id="GO:0042586">
    <property type="term" value="F:peptide deformylase activity"/>
    <property type="evidence" value="ECO:0007669"/>
    <property type="project" value="InterPro"/>
</dbReference>
<dbReference type="Gene3D" id="3.90.45.10">
    <property type="entry name" value="Peptide deformylase"/>
    <property type="match status" value="1"/>
</dbReference>
<accession>A0AAW4FBF3</accession>
<dbReference type="NCBIfam" id="NF009484">
    <property type="entry name" value="PRK12846.1-5"/>
    <property type="match status" value="1"/>
</dbReference>
<sequence length="198" mass="22029">MAIHPILRFPDSLLSREAKTVEEFDAALRALADDLLDTMRAAPGIGITAPHIGILQRLTVIELDRESGVRIFVNPEIVSHSTNMVKHAEGSVSMPGISEDVERPGMVRVRYQTLDGTPVEEDADGLMAVCLQHEIDQLDGIFWIQRLSRLKRERAVKKFEKPQASWRETDLASAVHRGDRADCSISIEPELFVPGPNV</sequence>
<organism evidence="3 4">
    <name type="scientific">Ensifer canadensis</name>
    <dbReference type="NCBI Taxonomy" id="555315"/>
    <lineage>
        <taxon>Bacteria</taxon>
        <taxon>Pseudomonadati</taxon>
        <taxon>Pseudomonadota</taxon>
        <taxon>Alphaproteobacteria</taxon>
        <taxon>Hyphomicrobiales</taxon>
        <taxon>Rhizobiaceae</taxon>
        <taxon>Sinorhizobium/Ensifer group</taxon>
        <taxon>Ensifer</taxon>
    </lineage>
</organism>
<keyword evidence="4" id="KW-1185">Reference proteome</keyword>
<dbReference type="SUPFAM" id="SSF56420">
    <property type="entry name" value="Peptide deformylase"/>
    <property type="match status" value="1"/>
</dbReference>
<dbReference type="EMBL" id="WXFA01000001">
    <property type="protein sequence ID" value="MBM3089462.1"/>
    <property type="molecule type" value="Genomic_DNA"/>
</dbReference>
<dbReference type="PANTHER" id="PTHR10458">
    <property type="entry name" value="PEPTIDE DEFORMYLASE"/>
    <property type="match status" value="1"/>
</dbReference>
<proteinExistence type="inferred from homology"/>